<dbReference type="InterPro" id="IPR011990">
    <property type="entry name" value="TPR-like_helical_dom_sf"/>
</dbReference>
<proteinExistence type="predicted"/>
<keyword evidence="1" id="KW-0802">TPR repeat</keyword>
<dbReference type="Pfam" id="PF14559">
    <property type="entry name" value="TPR_19"/>
    <property type="match status" value="1"/>
</dbReference>
<gene>
    <name evidence="2" type="ORF">ACFPZ3_62765</name>
</gene>
<dbReference type="Gene3D" id="1.25.40.10">
    <property type="entry name" value="Tetratricopeptide repeat domain"/>
    <property type="match status" value="1"/>
</dbReference>
<dbReference type="RefSeq" id="WP_379523952.1">
    <property type="nucleotide sequence ID" value="NZ_JBHSPA010000112.1"/>
</dbReference>
<dbReference type="PROSITE" id="PS50005">
    <property type="entry name" value="TPR"/>
    <property type="match status" value="1"/>
</dbReference>
<dbReference type="InterPro" id="IPR019734">
    <property type="entry name" value="TPR_rpt"/>
</dbReference>
<sequence length="413" mass="44397">MTLQADPHAPSRRAFLRRTGLTLSAGAVLSVLDAGPHAAAAAADPDELFKAGRLTAAERGYRRLLRADPSNTHALAQVGYLALLSNRFGEAEQHLSKALDLQPGDVASAQRLAECFVRQDRLTRALPLLKGIDRPREQAFAELYPHIGGTPWQIRGPRSTHVPFVTLDPVPAVEASLNGGEPQRFWLDTYATLDLSKEVAEQAGLRAVTTMSGGVANNQPITIWLGVLDSFKIGNIEIRNLPVQWSDARRPSMPDGTPAAGAFGTTIFYHFLTTMDYAGRALILRRKTKAGQRQNAAGRLPLWLAGDHYPCTVGSLGDHGPRMVTLDTGGIASGLDTTVEIAEKAGGIQVDYDHPIEQPGGNKLYPITAERISLGRAGGRDVRGHAAEQVFPGFPGPGQSAQFGFDLIANFTH</sequence>
<feature type="repeat" description="TPR" evidence="1">
    <location>
        <begin position="72"/>
        <end position="105"/>
    </location>
</feature>
<organism evidence="2 3">
    <name type="scientific">Nonomuraea insulae</name>
    <dbReference type="NCBI Taxonomy" id="1616787"/>
    <lineage>
        <taxon>Bacteria</taxon>
        <taxon>Bacillati</taxon>
        <taxon>Actinomycetota</taxon>
        <taxon>Actinomycetes</taxon>
        <taxon>Streptosporangiales</taxon>
        <taxon>Streptosporangiaceae</taxon>
        <taxon>Nonomuraea</taxon>
    </lineage>
</organism>
<protein>
    <submittedName>
        <fullName evidence="2">Tetratricopeptide repeat protein</fullName>
    </submittedName>
</protein>
<evidence type="ECO:0000313" key="3">
    <source>
        <dbReference type="Proteomes" id="UP001596058"/>
    </source>
</evidence>
<evidence type="ECO:0000256" key="1">
    <source>
        <dbReference type="PROSITE-ProRule" id="PRU00339"/>
    </source>
</evidence>
<comment type="caution">
    <text evidence="2">The sequence shown here is derived from an EMBL/GenBank/DDBJ whole genome shotgun (WGS) entry which is preliminary data.</text>
</comment>
<dbReference type="Proteomes" id="UP001596058">
    <property type="component" value="Unassembled WGS sequence"/>
</dbReference>
<dbReference type="SUPFAM" id="SSF48452">
    <property type="entry name" value="TPR-like"/>
    <property type="match status" value="1"/>
</dbReference>
<dbReference type="EMBL" id="JBHSPA010000112">
    <property type="protein sequence ID" value="MFC5834540.1"/>
    <property type="molecule type" value="Genomic_DNA"/>
</dbReference>
<dbReference type="InterPro" id="IPR006311">
    <property type="entry name" value="TAT_signal"/>
</dbReference>
<keyword evidence="3" id="KW-1185">Reference proteome</keyword>
<reference evidence="3" key="1">
    <citation type="journal article" date="2019" name="Int. J. Syst. Evol. Microbiol.">
        <title>The Global Catalogue of Microorganisms (GCM) 10K type strain sequencing project: providing services to taxonomists for standard genome sequencing and annotation.</title>
        <authorList>
            <consortium name="The Broad Institute Genomics Platform"/>
            <consortium name="The Broad Institute Genome Sequencing Center for Infectious Disease"/>
            <person name="Wu L."/>
            <person name="Ma J."/>
        </authorList>
    </citation>
    <scope>NUCLEOTIDE SEQUENCE [LARGE SCALE GENOMIC DNA]</scope>
    <source>
        <strain evidence="3">CCUG 53903</strain>
    </source>
</reference>
<evidence type="ECO:0000313" key="2">
    <source>
        <dbReference type="EMBL" id="MFC5834540.1"/>
    </source>
</evidence>
<dbReference type="Pfam" id="PF13650">
    <property type="entry name" value="Asp_protease_2"/>
    <property type="match status" value="1"/>
</dbReference>
<dbReference type="PROSITE" id="PS51318">
    <property type="entry name" value="TAT"/>
    <property type="match status" value="1"/>
</dbReference>
<accession>A0ABW1DBF0</accession>
<name>A0ABW1DBF0_9ACTN</name>